<dbReference type="Gene3D" id="2.30.130.30">
    <property type="entry name" value="Hypothetical protein"/>
    <property type="match status" value="1"/>
</dbReference>
<proteinExistence type="predicted"/>
<accession>A0A1I0CMY2</accession>
<dbReference type="SUPFAM" id="SSF88697">
    <property type="entry name" value="PUA domain-like"/>
    <property type="match status" value="1"/>
</dbReference>
<evidence type="ECO:0000313" key="2">
    <source>
        <dbReference type="Proteomes" id="UP000199800"/>
    </source>
</evidence>
<evidence type="ECO:0000313" key="1">
    <source>
        <dbReference type="EMBL" id="SET20599.1"/>
    </source>
</evidence>
<protein>
    <recommendedName>
        <fullName evidence="3">ASCH domain-containing protein</fullName>
    </recommendedName>
</protein>
<name>A0A1I0CMY2_9FIRM</name>
<dbReference type="Proteomes" id="UP000199800">
    <property type="component" value="Unassembled WGS sequence"/>
</dbReference>
<evidence type="ECO:0008006" key="3">
    <source>
        <dbReference type="Google" id="ProtNLM"/>
    </source>
</evidence>
<dbReference type="RefSeq" id="WP_092477808.1">
    <property type="nucleotide sequence ID" value="NZ_FOHN01000010.1"/>
</dbReference>
<organism evidence="1 2">
    <name type="scientific">[Clostridium] polysaccharolyticum</name>
    <dbReference type="NCBI Taxonomy" id="29364"/>
    <lineage>
        <taxon>Bacteria</taxon>
        <taxon>Bacillati</taxon>
        <taxon>Bacillota</taxon>
        <taxon>Clostridia</taxon>
        <taxon>Lachnospirales</taxon>
        <taxon>Lachnospiraceae</taxon>
    </lineage>
</organism>
<dbReference type="AlphaFoldDB" id="A0A1I0CMY2"/>
<keyword evidence="2" id="KW-1185">Reference proteome</keyword>
<reference evidence="1 2" key="1">
    <citation type="submission" date="2016-10" db="EMBL/GenBank/DDBJ databases">
        <authorList>
            <person name="de Groot N.N."/>
        </authorList>
    </citation>
    <scope>NUCLEOTIDE SEQUENCE [LARGE SCALE GENOMIC DNA]</scope>
    <source>
        <strain evidence="1 2">DSM 1801</strain>
    </source>
</reference>
<dbReference type="InterPro" id="IPR015947">
    <property type="entry name" value="PUA-like_sf"/>
</dbReference>
<gene>
    <name evidence="1" type="ORF">SAMN04487772_11081</name>
</gene>
<dbReference type="EMBL" id="FOHN01000010">
    <property type="protein sequence ID" value="SET20599.1"/>
    <property type="molecule type" value="Genomic_DNA"/>
</dbReference>
<dbReference type="OrthoDB" id="9800495at2"/>
<sequence length="158" mass="18845">MKQILLSMQPFWKEKIMSGEKIYEYRTRFTDEEVIAYLYVSAPVYGIAGILHLGKKIYLDDWLEKYKDNPEVVSRIMDYKSRKNVVTMPVLSYQETNLITRAELEVALGKFVWPQSYYFLKDDMELTKYIEEHICFVGDKKENCFDNESVDDICKNYR</sequence>
<dbReference type="STRING" id="29364.SAMN04487772_11081"/>